<gene>
    <name evidence="1" type="ORF">PCON_02016</name>
</gene>
<organism evidence="1 2">
    <name type="scientific">Pyronema omphalodes (strain CBS 100304)</name>
    <name type="common">Pyronema confluens</name>
    <dbReference type="NCBI Taxonomy" id="1076935"/>
    <lineage>
        <taxon>Eukaryota</taxon>
        <taxon>Fungi</taxon>
        <taxon>Dikarya</taxon>
        <taxon>Ascomycota</taxon>
        <taxon>Pezizomycotina</taxon>
        <taxon>Pezizomycetes</taxon>
        <taxon>Pezizales</taxon>
        <taxon>Pyronemataceae</taxon>
        <taxon>Pyronema</taxon>
    </lineage>
</organism>
<reference evidence="1 2" key="1">
    <citation type="journal article" date="2013" name="PLoS Genet.">
        <title>The genome and development-dependent transcriptomes of Pyronema confluens: a window into fungal evolution.</title>
        <authorList>
            <person name="Traeger S."/>
            <person name="Altegoer F."/>
            <person name="Freitag M."/>
            <person name="Gabaldon T."/>
            <person name="Kempken F."/>
            <person name="Kumar A."/>
            <person name="Marcet-Houben M."/>
            <person name="Poggeler S."/>
            <person name="Stajich J.E."/>
            <person name="Nowrousian M."/>
        </authorList>
    </citation>
    <scope>NUCLEOTIDE SEQUENCE [LARGE SCALE GENOMIC DNA]</scope>
    <source>
        <strain evidence="2">CBS 100304</strain>
        <tissue evidence="1">Vegetative mycelium</tissue>
    </source>
</reference>
<dbReference type="AlphaFoldDB" id="U4KTU0"/>
<dbReference type="Proteomes" id="UP000018144">
    <property type="component" value="Unassembled WGS sequence"/>
</dbReference>
<name>U4KTU0_PYROM</name>
<sequence>MTCMLMFPVLCIYPSSSHDKSANTRNRQWQKFRTQKRLKNRLFGSIQCHHLSFAVSRFRATKHSIWGGKKGTTRRQFLAIRSWPSSSKSVEIRRLPFQPDTRPLPTTSAKFNKPFRAALSLAIPQNDGLITLIPQA</sequence>
<accession>U4KTU0</accession>
<keyword evidence="2" id="KW-1185">Reference proteome</keyword>
<proteinExistence type="predicted"/>
<dbReference type="EMBL" id="HF935202">
    <property type="protein sequence ID" value="CCX04413.1"/>
    <property type="molecule type" value="Genomic_DNA"/>
</dbReference>
<protein>
    <submittedName>
        <fullName evidence="1">Uncharacterized protein</fullName>
    </submittedName>
</protein>
<evidence type="ECO:0000313" key="1">
    <source>
        <dbReference type="EMBL" id="CCX04413.1"/>
    </source>
</evidence>
<evidence type="ECO:0000313" key="2">
    <source>
        <dbReference type="Proteomes" id="UP000018144"/>
    </source>
</evidence>